<name>A0A8H4PDP9_9HYPO</name>
<dbReference type="AlphaFoldDB" id="A0A8H4PDP9"/>
<dbReference type="OrthoDB" id="18915at2759"/>
<dbReference type="GO" id="GO:0004843">
    <property type="term" value="F:cysteine-type deubiquitinase activity"/>
    <property type="evidence" value="ECO:0007669"/>
    <property type="project" value="UniProtKB-EC"/>
</dbReference>
<comment type="catalytic activity">
    <reaction evidence="1">
        <text>Thiol-dependent hydrolysis of ester, thioester, amide, peptide and isopeptide bonds formed by the C-terminal Gly of ubiquitin (a 76-residue protein attached to proteins as an intracellular targeting signal).</text>
        <dbReference type="EC" id="3.4.19.12"/>
    </reaction>
</comment>
<proteinExistence type="predicted"/>
<feature type="compositionally biased region" description="Basic residues" evidence="7">
    <location>
        <begin position="622"/>
        <end position="632"/>
    </location>
</feature>
<evidence type="ECO:0000256" key="5">
    <source>
        <dbReference type="ARBA" id="ARBA00022801"/>
    </source>
</evidence>
<evidence type="ECO:0000256" key="3">
    <source>
        <dbReference type="ARBA" id="ARBA00022670"/>
    </source>
</evidence>
<feature type="region of interest" description="Disordered" evidence="7">
    <location>
        <begin position="33"/>
        <end position="164"/>
    </location>
</feature>
<evidence type="ECO:0000313" key="10">
    <source>
        <dbReference type="Proteomes" id="UP000554235"/>
    </source>
</evidence>
<dbReference type="GO" id="GO:0071108">
    <property type="term" value="P:protein K48-linked deubiquitination"/>
    <property type="evidence" value="ECO:0007669"/>
    <property type="project" value="TreeGrafter"/>
</dbReference>
<gene>
    <name evidence="9" type="ORF">FALBO_4372</name>
</gene>
<reference evidence="9 10" key="1">
    <citation type="submission" date="2020-01" db="EMBL/GenBank/DDBJ databases">
        <title>Identification and distribution of gene clusters putatively required for synthesis of sphingolipid metabolism inhibitors in phylogenetically diverse species of the filamentous fungus Fusarium.</title>
        <authorList>
            <person name="Kim H.-S."/>
            <person name="Busman M."/>
            <person name="Brown D.W."/>
            <person name="Divon H."/>
            <person name="Uhlig S."/>
            <person name="Proctor R.H."/>
        </authorList>
    </citation>
    <scope>NUCLEOTIDE SEQUENCE [LARGE SCALE GENOMIC DNA]</scope>
    <source>
        <strain evidence="9 10">NRRL 20459</strain>
    </source>
</reference>
<dbReference type="GO" id="GO:0043130">
    <property type="term" value="F:ubiquitin binding"/>
    <property type="evidence" value="ECO:0007669"/>
    <property type="project" value="TreeGrafter"/>
</dbReference>
<dbReference type="Proteomes" id="UP000554235">
    <property type="component" value="Unassembled WGS sequence"/>
</dbReference>
<feature type="region of interest" description="Disordered" evidence="7">
    <location>
        <begin position="1"/>
        <end position="20"/>
    </location>
</feature>
<feature type="compositionally biased region" description="Basic and acidic residues" evidence="7">
    <location>
        <begin position="605"/>
        <end position="621"/>
    </location>
</feature>
<dbReference type="InterPro" id="IPR042468">
    <property type="entry name" value="Peptidase_C65_otubain_sub1"/>
</dbReference>
<evidence type="ECO:0000256" key="4">
    <source>
        <dbReference type="ARBA" id="ARBA00022786"/>
    </source>
</evidence>
<dbReference type="InterPro" id="IPR042467">
    <property type="entry name" value="Peptidase_C65_otubain_sub2"/>
</dbReference>
<dbReference type="SUPFAM" id="SSF54001">
    <property type="entry name" value="Cysteine proteinases"/>
    <property type="match status" value="1"/>
</dbReference>
<keyword evidence="5" id="KW-0378">Hydrolase</keyword>
<keyword evidence="4" id="KW-0833">Ubl conjugation pathway</keyword>
<dbReference type="Pfam" id="PF10275">
    <property type="entry name" value="Peptidase_C65"/>
    <property type="match status" value="1"/>
</dbReference>
<evidence type="ECO:0000256" key="2">
    <source>
        <dbReference type="ARBA" id="ARBA00012759"/>
    </source>
</evidence>
<dbReference type="PANTHER" id="PTHR12931">
    <property type="entry name" value="UBIQUITIN THIOLESTERASE PROTEIN OTUB"/>
    <property type="match status" value="1"/>
</dbReference>
<organism evidence="9 10">
    <name type="scientific">Fusarium albosuccineum</name>
    <dbReference type="NCBI Taxonomy" id="1237068"/>
    <lineage>
        <taxon>Eukaryota</taxon>
        <taxon>Fungi</taxon>
        <taxon>Dikarya</taxon>
        <taxon>Ascomycota</taxon>
        <taxon>Pezizomycotina</taxon>
        <taxon>Sordariomycetes</taxon>
        <taxon>Hypocreomycetidae</taxon>
        <taxon>Hypocreales</taxon>
        <taxon>Nectriaceae</taxon>
        <taxon>Fusarium</taxon>
        <taxon>Fusarium decemcellulare species complex</taxon>
    </lineage>
</organism>
<feature type="compositionally biased region" description="Low complexity" evidence="7">
    <location>
        <begin position="47"/>
        <end position="93"/>
    </location>
</feature>
<dbReference type="InterPro" id="IPR003323">
    <property type="entry name" value="OTU_dom"/>
</dbReference>
<dbReference type="InterPro" id="IPR019400">
    <property type="entry name" value="Peptidase_C65_otubain"/>
</dbReference>
<dbReference type="Gene3D" id="3.30.200.60">
    <property type="entry name" value="Peptidase C65 Otubain, subdomain 1"/>
    <property type="match status" value="1"/>
</dbReference>
<feature type="region of interest" description="Disordered" evidence="7">
    <location>
        <begin position="597"/>
        <end position="632"/>
    </location>
</feature>
<evidence type="ECO:0000256" key="6">
    <source>
        <dbReference type="ARBA" id="ARBA00022807"/>
    </source>
</evidence>
<evidence type="ECO:0000256" key="7">
    <source>
        <dbReference type="SAM" id="MobiDB-lite"/>
    </source>
</evidence>
<feature type="compositionally biased region" description="Pro residues" evidence="7">
    <location>
        <begin position="504"/>
        <end position="522"/>
    </location>
</feature>
<evidence type="ECO:0000313" key="9">
    <source>
        <dbReference type="EMBL" id="KAF4468720.1"/>
    </source>
</evidence>
<dbReference type="InterPro" id="IPR038765">
    <property type="entry name" value="Papain-like_cys_pep_sf"/>
</dbReference>
<comment type="caution">
    <text evidence="9">The sequence shown here is derived from an EMBL/GenBank/DDBJ whole genome shotgun (WGS) entry which is preliminary data.</text>
</comment>
<dbReference type="CDD" id="cd22749">
    <property type="entry name" value="Otubain_C65"/>
    <property type="match status" value="1"/>
</dbReference>
<protein>
    <recommendedName>
        <fullName evidence="2">ubiquitinyl hydrolase 1</fullName>
        <ecNumber evidence="2">3.4.19.12</ecNumber>
    </recommendedName>
</protein>
<dbReference type="PANTHER" id="PTHR12931:SF15">
    <property type="entry name" value="UBIQUITIN THIOESTERASE OTUBAIN-LIKE"/>
    <property type="match status" value="1"/>
</dbReference>
<dbReference type="EC" id="3.4.19.12" evidence="2"/>
<feature type="region of interest" description="Disordered" evidence="7">
    <location>
        <begin position="465"/>
        <end position="534"/>
    </location>
</feature>
<feature type="non-terminal residue" evidence="9">
    <location>
        <position position="632"/>
    </location>
</feature>
<dbReference type="GO" id="GO:0005634">
    <property type="term" value="C:nucleus"/>
    <property type="evidence" value="ECO:0007669"/>
    <property type="project" value="TreeGrafter"/>
</dbReference>
<feature type="domain" description="OTU" evidence="8">
    <location>
        <begin position="198"/>
        <end position="408"/>
    </location>
</feature>
<evidence type="ECO:0000256" key="1">
    <source>
        <dbReference type="ARBA" id="ARBA00000707"/>
    </source>
</evidence>
<sequence length="632" mass="68811">SAPPPSRGMFQPQPTPLASSSFASYGLASELDFGFPVSAGGGGAGLLYGSPQPQSQQRQQSQALLLHQIPQQQQLSSSNSPSSPFSSSQASIANPSPPPNVAPRDNRSYQQHQLPHRPHPQQHQAYSAPPGVVVPKMEDQGQHDMAAQQAAAKDYQPGLKVGNKTPSSAITREYAKADPVYIDKTMDIVLQTLSQTYSEYRPIQGDGNCGWRGIGFSYFEKLVESGDQGKVEGEVARLLSMSQMIADVGGYSYFEDFLDEMIGLLRDVAQIMNNPQLAQILVLERWNDPNSAGGLIYYLRLLAATYLKANANTYTGFLTNSPSIEEYCRTNVELPDREIEHLGIIALVHTLLKPVNFVLEIAYLDRSPGTQANQYRFPDEANGQPIANLGPIIYLLYRPDHYDILYQPPIPIPSAPISMQVNRVSGFSHNTSIDATQSDLAQFSTIDFDALAMIPGFSSNPAMGGLAPLAPPPPSSSSEAFSPVQQSPWMPSYADGLPTSAPQAAPPPPQPLMASPQPPTPPTSMAASSTMGPNPPMVVTSGLGPQTNLMPPPMRTTPGYHIRFSPVQLDYDETKNNFPEPTFQVTTNTFKNSIWNRAHYGNPDFHPEEWSPDDEHTDGRVGGKRKSKKESP</sequence>
<feature type="non-terminal residue" evidence="9">
    <location>
        <position position="1"/>
    </location>
</feature>
<keyword evidence="6" id="KW-0788">Thiol protease</keyword>
<keyword evidence="3" id="KW-0645">Protease</keyword>
<evidence type="ECO:0000259" key="8">
    <source>
        <dbReference type="PROSITE" id="PS50802"/>
    </source>
</evidence>
<dbReference type="GO" id="GO:0006508">
    <property type="term" value="P:proteolysis"/>
    <property type="evidence" value="ECO:0007669"/>
    <property type="project" value="UniProtKB-KW"/>
</dbReference>
<accession>A0A8H4PDP9</accession>
<dbReference type="Gene3D" id="1.20.1300.20">
    <property type="entry name" value="Peptidase C65 Otubain, subdomain 2"/>
    <property type="match status" value="1"/>
</dbReference>
<dbReference type="PROSITE" id="PS50802">
    <property type="entry name" value="OTU"/>
    <property type="match status" value="1"/>
</dbReference>
<dbReference type="EMBL" id="JAADYS010000572">
    <property type="protein sequence ID" value="KAF4468720.1"/>
    <property type="molecule type" value="Genomic_DNA"/>
</dbReference>
<keyword evidence="10" id="KW-1185">Reference proteome</keyword>